<organism evidence="2">
    <name type="scientific">Setaria italica</name>
    <name type="common">Foxtail millet</name>
    <name type="synonym">Panicum italicum</name>
    <dbReference type="NCBI Taxonomy" id="4555"/>
    <lineage>
        <taxon>Eukaryota</taxon>
        <taxon>Viridiplantae</taxon>
        <taxon>Streptophyta</taxon>
        <taxon>Embryophyta</taxon>
        <taxon>Tracheophyta</taxon>
        <taxon>Spermatophyta</taxon>
        <taxon>Magnoliopsida</taxon>
        <taxon>Liliopsida</taxon>
        <taxon>Poales</taxon>
        <taxon>Poaceae</taxon>
        <taxon>PACMAD clade</taxon>
        <taxon>Panicoideae</taxon>
        <taxon>Panicodae</taxon>
        <taxon>Paniceae</taxon>
        <taxon>Cenchrinae</taxon>
        <taxon>Setaria</taxon>
    </lineage>
</organism>
<dbReference type="EMBL" id="CM003532">
    <property type="protein sequence ID" value="RCV25999.1"/>
    <property type="molecule type" value="Genomic_DNA"/>
</dbReference>
<feature type="region of interest" description="Disordered" evidence="1">
    <location>
        <begin position="1"/>
        <end position="187"/>
    </location>
</feature>
<feature type="compositionally biased region" description="Low complexity" evidence="1">
    <location>
        <begin position="39"/>
        <end position="55"/>
    </location>
</feature>
<feature type="compositionally biased region" description="Low complexity" evidence="1">
    <location>
        <begin position="135"/>
        <end position="156"/>
    </location>
</feature>
<proteinExistence type="predicted"/>
<reference evidence="2" key="2">
    <citation type="submission" date="2015-07" db="EMBL/GenBank/DDBJ databases">
        <authorList>
            <person name="Noorani M."/>
        </authorList>
    </citation>
    <scope>NUCLEOTIDE SEQUENCE</scope>
    <source>
        <strain evidence="2">Yugu1</strain>
    </source>
</reference>
<evidence type="ECO:0000256" key="1">
    <source>
        <dbReference type="SAM" id="MobiDB-lite"/>
    </source>
</evidence>
<feature type="compositionally biased region" description="Gly residues" evidence="1">
    <location>
        <begin position="160"/>
        <end position="183"/>
    </location>
</feature>
<gene>
    <name evidence="2" type="ORF">SETIT_5G209900v2</name>
</gene>
<name>A0A368R733_SETIT</name>
<evidence type="ECO:0000313" key="2">
    <source>
        <dbReference type="EMBL" id="RCV25999.1"/>
    </source>
</evidence>
<protein>
    <submittedName>
        <fullName evidence="2">Uncharacterized protein</fullName>
    </submittedName>
</protein>
<sequence>MEHPTLSMQGRAWQLRGRHSSGQRSTSTSAAANGGGVAANGRGVADPGGAANRRGAACRDPDSDGDAVPASASRWRRGGVGEEQALHDPRRRERVRGRGAPVQAHRGSRRWRCHGEEHEEEEARYDWRQRPSSCRGRAGVAADGGAAAGRRSGAVEGARRCGGAGGGAGVDGQPGRGGGGGEVEPGCSVALQLQQPSRKQEYNELLFGDSGWTNNLKGHTK</sequence>
<dbReference type="AlphaFoldDB" id="A0A368R733"/>
<reference evidence="2" key="1">
    <citation type="journal article" date="2012" name="Nat. Biotechnol.">
        <title>Reference genome sequence of the model plant Setaria.</title>
        <authorList>
            <person name="Bennetzen J.L."/>
            <person name="Schmutz J."/>
            <person name="Wang H."/>
            <person name="Percifield R."/>
            <person name="Hawkins J."/>
            <person name="Pontaroli A.C."/>
            <person name="Estep M."/>
            <person name="Feng L."/>
            <person name="Vaughn J.N."/>
            <person name="Grimwood J."/>
            <person name="Jenkins J."/>
            <person name="Barry K."/>
            <person name="Lindquist E."/>
            <person name="Hellsten U."/>
            <person name="Deshpande S."/>
            <person name="Wang X."/>
            <person name="Wu X."/>
            <person name="Mitros T."/>
            <person name="Triplett J."/>
            <person name="Yang X."/>
            <person name="Ye C.Y."/>
            <person name="Mauro-Herrera M."/>
            <person name="Wang L."/>
            <person name="Li P."/>
            <person name="Sharma M."/>
            <person name="Sharma R."/>
            <person name="Ronald P.C."/>
            <person name="Panaud O."/>
            <person name="Kellogg E.A."/>
            <person name="Brutnell T.P."/>
            <person name="Doust A.N."/>
            <person name="Tuskan G.A."/>
            <person name="Rokhsar D."/>
            <person name="Devos K.M."/>
        </authorList>
    </citation>
    <scope>NUCLEOTIDE SEQUENCE [LARGE SCALE GENOMIC DNA]</scope>
    <source>
        <strain evidence="2">Yugu1</strain>
    </source>
</reference>
<accession>A0A368R733</accession>